<organism evidence="4 5">
    <name type="scientific">Arenimonas metalli CF5-1</name>
    <dbReference type="NCBI Taxonomy" id="1384056"/>
    <lineage>
        <taxon>Bacteria</taxon>
        <taxon>Pseudomonadati</taxon>
        <taxon>Pseudomonadota</taxon>
        <taxon>Gammaproteobacteria</taxon>
        <taxon>Lysobacterales</taxon>
        <taxon>Lysobacteraceae</taxon>
        <taxon>Arenimonas</taxon>
    </lineage>
</organism>
<dbReference type="InterPro" id="IPR001647">
    <property type="entry name" value="HTH_TetR"/>
</dbReference>
<dbReference type="PANTHER" id="PTHR30055:SF226">
    <property type="entry name" value="HTH-TYPE TRANSCRIPTIONAL REGULATOR PKSA"/>
    <property type="match status" value="1"/>
</dbReference>
<dbReference type="eggNOG" id="COG1309">
    <property type="taxonomic scope" value="Bacteria"/>
</dbReference>
<dbReference type="PATRIC" id="fig|1384056.3.peg.1337"/>
<keyword evidence="5" id="KW-1185">Reference proteome</keyword>
<evidence type="ECO:0000256" key="1">
    <source>
        <dbReference type="ARBA" id="ARBA00023125"/>
    </source>
</evidence>
<dbReference type="SUPFAM" id="SSF48498">
    <property type="entry name" value="Tetracyclin repressor-like, C-terminal domain"/>
    <property type="match status" value="1"/>
</dbReference>
<dbReference type="SUPFAM" id="SSF46689">
    <property type="entry name" value="Homeodomain-like"/>
    <property type="match status" value="1"/>
</dbReference>
<dbReference type="InterPro" id="IPR050109">
    <property type="entry name" value="HTH-type_TetR-like_transc_reg"/>
</dbReference>
<dbReference type="InterPro" id="IPR009057">
    <property type="entry name" value="Homeodomain-like_sf"/>
</dbReference>
<keyword evidence="1 2" id="KW-0238">DNA-binding</keyword>
<dbReference type="RefSeq" id="WP_052575230.1">
    <property type="nucleotide sequence ID" value="NZ_AVCK01000016.1"/>
</dbReference>
<dbReference type="Pfam" id="PF00440">
    <property type="entry name" value="TetR_N"/>
    <property type="match status" value="1"/>
</dbReference>
<comment type="caution">
    <text evidence="4">The sequence shown here is derived from an EMBL/GenBank/DDBJ whole genome shotgun (WGS) entry which is preliminary data.</text>
</comment>
<dbReference type="Proteomes" id="UP000029393">
    <property type="component" value="Unassembled WGS sequence"/>
</dbReference>
<evidence type="ECO:0000259" key="3">
    <source>
        <dbReference type="PROSITE" id="PS50977"/>
    </source>
</evidence>
<dbReference type="STRING" id="1384056.N787_10585"/>
<dbReference type="OrthoDB" id="63332at2"/>
<dbReference type="Gene3D" id="1.10.357.10">
    <property type="entry name" value="Tetracycline Repressor, domain 2"/>
    <property type="match status" value="1"/>
</dbReference>
<dbReference type="GO" id="GO:0000976">
    <property type="term" value="F:transcription cis-regulatory region binding"/>
    <property type="evidence" value="ECO:0007669"/>
    <property type="project" value="TreeGrafter"/>
</dbReference>
<dbReference type="GO" id="GO:0003700">
    <property type="term" value="F:DNA-binding transcription factor activity"/>
    <property type="evidence" value="ECO:0007669"/>
    <property type="project" value="TreeGrafter"/>
</dbReference>
<dbReference type="EMBL" id="AVCK01000016">
    <property type="protein sequence ID" value="KFN46468.1"/>
    <property type="molecule type" value="Genomic_DNA"/>
</dbReference>
<evidence type="ECO:0000256" key="2">
    <source>
        <dbReference type="PROSITE-ProRule" id="PRU00335"/>
    </source>
</evidence>
<accession>A0A091B1L5</accession>
<dbReference type="PANTHER" id="PTHR30055">
    <property type="entry name" value="HTH-TYPE TRANSCRIPTIONAL REGULATOR RUTR"/>
    <property type="match status" value="1"/>
</dbReference>
<evidence type="ECO:0000313" key="4">
    <source>
        <dbReference type="EMBL" id="KFN46468.1"/>
    </source>
</evidence>
<protein>
    <recommendedName>
        <fullName evidence="3">HTH tetR-type domain-containing protein</fullName>
    </recommendedName>
</protein>
<feature type="DNA-binding region" description="H-T-H motif" evidence="2">
    <location>
        <begin position="38"/>
        <end position="57"/>
    </location>
</feature>
<proteinExistence type="predicted"/>
<feature type="domain" description="HTH tetR-type" evidence="3">
    <location>
        <begin position="15"/>
        <end position="75"/>
    </location>
</feature>
<dbReference type="InterPro" id="IPR036271">
    <property type="entry name" value="Tet_transcr_reg_TetR-rel_C_sf"/>
</dbReference>
<dbReference type="PROSITE" id="PS50977">
    <property type="entry name" value="HTH_TETR_2"/>
    <property type="match status" value="1"/>
</dbReference>
<sequence>MSPAPSPEKVSARAEAQRVRILDAARVCFSERGFHGASISAIAEVAGMSQGLIYRYFTNKAAIIRAITDEQREERREALAGIATCSELVEKLLEKIDAWRETGPGMTCEGGFDAALFLEVSAEATRDPDIAAVVTAQEPQIWVDFEALVQRSAEAAGKPLDAAALRRRTVVMRCLVDGLILCYVRDPAQDREVLRRSLQEAVTALCL</sequence>
<evidence type="ECO:0000313" key="5">
    <source>
        <dbReference type="Proteomes" id="UP000029393"/>
    </source>
</evidence>
<reference evidence="4 5" key="1">
    <citation type="submission" date="2013-09" db="EMBL/GenBank/DDBJ databases">
        <title>Genome sequencing of Arenimonas metalli.</title>
        <authorList>
            <person name="Chen F."/>
            <person name="Wang G."/>
        </authorList>
    </citation>
    <scope>NUCLEOTIDE SEQUENCE [LARGE SCALE GENOMIC DNA]</scope>
    <source>
        <strain evidence="4 5">CF5-1</strain>
    </source>
</reference>
<name>A0A091B1L5_9GAMM</name>
<dbReference type="AlphaFoldDB" id="A0A091B1L5"/>
<dbReference type="PRINTS" id="PR00455">
    <property type="entry name" value="HTHTETR"/>
</dbReference>
<gene>
    <name evidence="4" type="ORF">N787_10585</name>
</gene>